<accession>A0A532V125</accession>
<feature type="domain" description="TPM" evidence="3">
    <location>
        <begin position="31"/>
        <end position="154"/>
    </location>
</feature>
<dbReference type="PANTHER" id="PTHR30373">
    <property type="entry name" value="UPF0603 PROTEIN YGCG"/>
    <property type="match status" value="1"/>
</dbReference>
<dbReference type="Pfam" id="PF04536">
    <property type="entry name" value="TPM_phosphatase"/>
    <property type="match status" value="1"/>
</dbReference>
<organism evidence="4 5">
    <name type="scientific">candidate division LCP-89 bacterium B3_LCP</name>
    <dbReference type="NCBI Taxonomy" id="2012998"/>
    <lineage>
        <taxon>Bacteria</taxon>
        <taxon>Pseudomonadati</taxon>
        <taxon>Bacteria division LCP-89</taxon>
    </lineage>
</organism>
<proteinExistence type="predicted"/>
<dbReference type="InterPro" id="IPR007621">
    <property type="entry name" value="TPM_dom"/>
</dbReference>
<keyword evidence="2" id="KW-0732">Signal</keyword>
<feature type="chain" id="PRO_5021825478" evidence="2">
    <location>
        <begin position="21"/>
        <end position="253"/>
    </location>
</feature>
<evidence type="ECO:0000313" key="4">
    <source>
        <dbReference type="EMBL" id="TKJ40849.1"/>
    </source>
</evidence>
<reference evidence="4 5" key="1">
    <citation type="submission" date="2017-06" db="EMBL/GenBank/DDBJ databases">
        <title>Novel microbial phyla capable of carbon fixation and sulfur reduction in deep-sea sediments.</title>
        <authorList>
            <person name="Huang J."/>
            <person name="Baker B."/>
            <person name="Wang Y."/>
        </authorList>
    </citation>
    <scope>NUCLEOTIDE SEQUENCE [LARGE SCALE GENOMIC DNA]</scope>
    <source>
        <strain evidence="4">B3_LCP</strain>
    </source>
</reference>
<keyword evidence="1" id="KW-1133">Transmembrane helix</keyword>
<evidence type="ECO:0000313" key="5">
    <source>
        <dbReference type="Proteomes" id="UP000319619"/>
    </source>
</evidence>
<keyword evidence="1" id="KW-0812">Transmembrane</keyword>
<dbReference type="EMBL" id="NJBN01000004">
    <property type="protein sequence ID" value="TKJ40849.1"/>
    <property type="molecule type" value="Genomic_DNA"/>
</dbReference>
<keyword evidence="1" id="KW-0472">Membrane</keyword>
<dbReference type="Proteomes" id="UP000319619">
    <property type="component" value="Unassembled WGS sequence"/>
</dbReference>
<feature type="transmembrane region" description="Helical" evidence="1">
    <location>
        <begin position="182"/>
        <end position="200"/>
    </location>
</feature>
<feature type="transmembrane region" description="Helical" evidence="1">
    <location>
        <begin position="207"/>
        <end position="227"/>
    </location>
</feature>
<comment type="caution">
    <text evidence="4">The sequence shown here is derived from an EMBL/GenBank/DDBJ whole genome shotgun (WGS) entry which is preliminary data.</text>
</comment>
<evidence type="ECO:0000256" key="1">
    <source>
        <dbReference type="SAM" id="Phobius"/>
    </source>
</evidence>
<feature type="signal peptide" evidence="2">
    <location>
        <begin position="1"/>
        <end position="20"/>
    </location>
</feature>
<protein>
    <submittedName>
        <fullName evidence="4">Methanol dehydrogenase</fullName>
    </submittedName>
</protein>
<dbReference type="Gene3D" id="3.10.310.50">
    <property type="match status" value="1"/>
</dbReference>
<evidence type="ECO:0000259" key="3">
    <source>
        <dbReference type="Pfam" id="PF04536"/>
    </source>
</evidence>
<evidence type="ECO:0000256" key="2">
    <source>
        <dbReference type="SAM" id="SignalP"/>
    </source>
</evidence>
<dbReference type="PANTHER" id="PTHR30373:SF2">
    <property type="entry name" value="UPF0603 PROTEIN YGCG"/>
    <property type="match status" value="1"/>
</dbReference>
<sequence length="253" mass="26519">MVRYIRFISLAILIYASVSAQQNIPEPRGYVNDFASVLNVVSGRNIEALCRELEQKTGAQMVLVTLSSLNGGEIHDTASRLFETWGIGQKGKDNGVLMLDAIEERRIWIEIGYGLEGILPDGRVGEIRDRYVIPYLQEGDRSSAYLSGLAAIASVIAADAGVELTGTAPPAPMRRTSRTNRGLGGIIPIIVIMAMMALMGRRRGASGWWLLPLFLFGGGGFGGRGGFGGGSFGGGFGGFGGGLSGGGGAGGGY</sequence>
<name>A0A532V125_UNCL8</name>
<gene>
    <name evidence="4" type="ORF">CEE37_07765</name>
</gene>
<dbReference type="AlphaFoldDB" id="A0A532V125"/>